<dbReference type="STRING" id="1121950.SAMN02745243_03320"/>
<evidence type="ECO:0000313" key="2">
    <source>
        <dbReference type="Proteomes" id="UP000184301"/>
    </source>
</evidence>
<keyword evidence="2" id="KW-1185">Reference proteome</keyword>
<evidence type="ECO:0000313" key="1">
    <source>
        <dbReference type="EMBL" id="SHK60010.1"/>
    </source>
</evidence>
<dbReference type="RefSeq" id="WP_159434667.1">
    <property type="nucleotide sequence ID" value="NZ_FQZY01000062.1"/>
</dbReference>
<dbReference type="Proteomes" id="UP000184301">
    <property type="component" value="Unassembled WGS sequence"/>
</dbReference>
<gene>
    <name evidence="1" type="ORF">SAMN02745243_03320</name>
</gene>
<protein>
    <submittedName>
        <fullName evidence="1">Uncharacterized protein</fullName>
    </submittedName>
</protein>
<sequence>MNQKQDCIIRGTPPTLDKLAAILTRLLEDQRGTKITHTLEKEGDKKDKTA</sequence>
<accession>A0A1M6TSY0</accession>
<name>A0A1M6TSY0_9FIRM</name>
<dbReference type="AlphaFoldDB" id="A0A1M6TSY0"/>
<proteinExistence type="predicted"/>
<organism evidence="1 2">
    <name type="scientific">Hespellia stercorisuis DSM 15480</name>
    <dbReference type="NCBI Taxonomy" id="1121950"/>
    <lineage>
        <taxon>Bacteria</taxon>
        <taxon>Bacillati</taxon>
        <taxon>Bacillota</taxon>
        <taxon>Clostridia</taxon>
        <taxon>Lachnospirales</taxon>
        <taxon>Lachnospiraceae</taxon>
        <taxon>Hespellia</taxon>
    </lineage>
</organism>
<reference evidence="1 2" key="1">
    <citation type="submission" date="2016-11" db="EMBL/GenBank/DDBJ databases">
        <authorList>
            <person name="Jaros S."/>
            <person name="Januszkiewicz K."/>
            <person name="Wedrychowicz H."/>
        </authorList>
    </citation>
    <scope>NUCLEOTIDE SEQUENCE [LARGE SCALE GENOMIC DNA]</scope>
    <source>
        <strain evidence="1 2">DSM 15480</strain>
    </source>
</reference>
<dbReference type="EMBL" id="FQZY01000062">
    <property type="protein sequence ID" value="SHK60010.1"/>
    <property type="molecule type" value="Genomic_DNA"/>
</dbReference>